<reference evidence="4" key="1">
    <citation type="submission" date="2025-08" db="UniProtKB">
        <authorList>
            <consortium name="Ensembl"/>
        </authorList>
    </citation>
    <scope>IDENTIFICATION</scope>
</reference>
<dbReference type="InterPro" id="IPR005026">
    <property type="entry name" value="SAPAP"/>
</dbReference>
<dbReference type="GO" id="GO:0007346">
    <property type="term" value="P:regulation of mitotic cell cycle"/>
    <property type="evidence" value="ECO:0007669"/>
    <property type="project" value="TreeGrafter"/>
</dbReference>
<dbReference type="GO" id="GO:0007052">
    <property type="term" value="P:mitotic spindle organization"/>
    <property type="evidence" value="ECO:0007669"/>
    <property type="project" value="TreeGrafter"/>
</dbReference>
<evidence type="ECO:0000256" key="2">
    <source>
        <dbReference type="SAM" id="Coils"/>
    </source>
</evidence>
<keyword evidence="5" id="KW-1185">Reference proteome</keyword>
<feature type="region of interest" description="Disordered" evidence="3">
    <location>
        <begin position="156"/>
        <end position="188"/>
    </location>
</feature>
<evidence type="ECO:0000313" key="5">
    <source>
        <dbReference type="Proteomes" id="UP000694424"/>
    </source>
</evidence>
<dbReference type="Proteomes" id="UP000694424">
    <property type="component" value="Unplaced"/>
</dbReference>
<reference evidence="4" key="2">
    <citation type="submission" date="2025-09" db="UniProtKB">
        <authorList>
            <consortium name="Ensembl"/>
        </authorList>
    </citation>
    <scope>IDENTIFICATION</scope>
</reference>
<dbReference type="GO" id="GO:0007059">
    <property type="term" value="P:chromosome segregation"/>
    <property type="evidence" value="ECO:0007669"/>
    <property type="project" value="TreeGrafter"/>
</dbReference>
<feature type="compositionally biased region" description="Polar residues" evidence="3">
    <location>
        <begin position="298"/>
        <end position="314"/>
    </location>
</feature>
<feature type="region of interest" description="Disordered" evidence="3">
    <location>
        <begin position="293"/>
        <end position="314"/>
    </location>
</feature>
<accession>A0A8B9PD12</accession>
<dbReference type="Pfam" id="PF03359">
    <property type="entry name" value="GKAP"/>
    <property type="match status" value="1"/>
</dbReference>
<dbReference type="GO" id="GO:0051382">
    <property type="term" value="P:kinetochore assembly"/>
    <property type="evidence" value="ECO:0007669"/>
    <property type="project" value="TreeGrafter"/>
</dbReference>
<dbReference type="GO" id="GO:0005634">
    <property type="term" value="C:nucleus"/>
    <property type="evidence" value="ECO:0007669"/>
    <property type="project" value="TreeGrafter"/>
</dbReference>
<dbReference type="GO" id="GO:0051642">
    <property type="term" value="P:centrosome localization"/>
    <property type="evidence" value="ECO:0007669"/>
    <property type="project" value="TreeGrafter"/>
</dbReference>
<feature type="region of interest" description="Disordered" evidence="3">
    <location>
        <begin position="654"/>
        <end position="673"/>
    </location>
</feature>
<feature type="coiled-coil region" evidence="2">
    <location>
        <begin position="69"/>
        <end position="128"/>
    </location>
</feature>
<evidence type="ECO:0000313" key="4">
    <source>
        <dbReference type="Ensembl" id="ENSAOWP00000009046.1"/>
    </source>
</evidence>
<dbReference type="Ensembl" id="ENSAOWT00000010258.1">
    <property type="protein sequence ID" value="ENSAOWP00000009046.1"/>
    <property type="gene ID" value="ENSAOWG00000006221.1"/>
</dbReference>
<dbReference type="AlphaFoldDB" id="A0A8B9PD12"/>
<sequence length="863" mass="95639">MSVARINKMAATSQFASRYKKDLSTETLRTKVARRKSMLQKENRHKLFEKSRQFGLADVNIQLSKDRGISQLNETNEMCSQENSNVKQKQLTNAAMKRSIERKEMLQRYKEEKELRKLKEQREKAKKGVFKVGLYRPTAPGFLALVPQDPVTVKPKEKAAPASSGRITRSKAKNQAEKTMTSSTASKHSTVCASGQSACSTQAGRKQMGTDKAAEKEKVLQSAVQTAANVRITRAAASAARQMLKTTAAAATGNQPQRKTANVGKQKKAVKPDIMEVLPFKHEVDQNAQLDPAREDSVANSKHSASVELQQEQTSVEKKNVLLTNNSSPGRPRTRSFAPQNFVFQPLNGLATYKVTPMTPSRANAFLTPGAFWDFSETSVNTAEKSRETKAQEPNFKSQVVLAGESVQEQITTSFKAEKACELDENTSIQRSKETIPVSTDTSALGTKSDDLREQEHDVPYFRHILQSETERLLSHCLQWDGKLELDIPEDAKDLIRTTIGQTRLLIAERFKQFEGLVDNCEFKRGEKETTCTDLDGFWDMVNFQIEDVNKKFDNLKKLQDNEWQPLDIPSKGIIKFQKKTVPNGVSKPKLGAAGRTAARNRLAAIKAAMRDKMKHEGAADCTYQEKPPEVEKVVFEGGFFRVESPVKSFPGLLSKTPCRSSQRTSEKLATPRSSNRTLLLNNPSALCNPEDATAKQMTPVLKDFHTAQNLKMHQFPTRKALPGGFLEQSISLVAEEHCPVAGAAEGTSMLGNPDSELKVMDGTEEMETSAAEQGQDIIMRSPEKDICPETNLAQSGELQIPDPKPDALCSDLMCTGRNPFDMPVMDGELPFTPVKNKAQKFAAAETFSDLIVFSPLSPSGEK</sequence>
<feature type="region of interest" description="Disordered" evidence="3">
    <location>
        <begin position="247"/>
        <end position="268"/>
    </location>
</feature>
<dbReference type="GO" id="GO:0008017">
    <property type="term" value="F:microtubule binding"/>
    <property type="evidence" value="ECO:0007669"/>
    <property type="project" value="TreeGrafter"/>
</dbReference>
<proteinExistence type="inferred from homology"/>
<dbReference type="PANTHER" id="PTHR12353">
    <property type="entry name" value="DISKS LARGE-ASSOCIATED PROTEIN DAP SAP90/PSD-95-ASSOCIATED PROTEIN"/>
    <property type="match status" value="1"/>
</dbReference>
<organism evidence="4 5">
    <name type="scientific">Apteryx owenii</name>
    <name type="common">Little spotted kiwi</name>
    <dbReference type="NCBI Taxonomy" id="8824"/>
    <lineage>
        <taxon>Eukaryota</taxon>
        <taxon>Metazoa</taxon>
        <taxon>Chordata</taxon>
        <taxon>Craniata</taxon>
        <taxon>Vertebrata</taxon>
        <taxon>Euteleostomi</taxon>
        <taxon>Archelosauria</taxon>
        <taxon>Archosauria</taxon>
        <taxon>Dinosauria</taxon>
        <taxon>Saurischia</taxon>
        <taxon>Theropoda</taxon>
        <taxon>Coelurosauria</taxon>
        <taxon>Aves</taxon>
        <taxon>Palaeognathae</taxon>
        <taxon>Apterygiformes</taxon>
        <taxon>Apterygidae</taxon>
        <taxon>Apteryx</taxon>
    </lineage>
</organism>
<keyword evidence="2" id="KW-0175">Coiled coil</keyword>
<feature type="compositionally biased region" description="Polar residues" evidence="3">
    <location>
        <begin position="177"/>
        <end position="188"/>
    </location>
</feature>
<comment type="similarity">
    <text evidence="1">Belongs to the SAPAP family.</text>
</comment>
<dbReference type="GO" id="GO:0031616">
    <property type="term" value="C:spindle pole centrosome"/>
    <property type="evidence" value="ECO:0007669"/>
    <property type="project" value="TreeGrafter"/>
</dbReference>
<protein>
    <submittedName>
        <fullName evidence="4">DLG associated protein 5</fullName>
    </submittedName>
</protein>
<name>A0A8B9PD12_APTOW</name>
<dbReference type="GO" id="GO:0023052">
    <property type="term" value="P:signaling"/>
    <property type="evidence" value="ECO:0007669"/>
    <property type="project" value="InterPro"/>
</dbReference>
<dbReference type="PANTHER" id="PTHR12353:SF1">
    <property type="entry name" value="DISKS LARGE-ASSOCIATED PROTEIN 5"/>
    <property type="match status" value="1"/>
</dbReference>
<evidence type="ECO:0000256" key="1">
    <source>
        <dbReference type="ARBA" id="ARBA00008839"/>
    </source>
</evidence>
<dbReference type="GO" id="GO:0005737">
    <property type="term" value="C:cytoplasm"/>
    <property type="evidence" value="ECO:0007669"/>
    <property type="project" value="TreeGrafter"/>
</dbReference>
<evidence type="ECO:0000256" key="3">
    <source>
        <dbReference type="SAM" id="MobiDB-lite"/>
    </source>
</evidence>